<comment type="similarity">
    <text evidence="1 5">Belongs to the carnitine/choline acetyltransferase family.</text>
</comment>
<evidence type="ECO:0000313" key="7">
    <source>
        <dbReference type="EMBL" id="KAG0144338.1"/>
    </source>
</evidence>
<name>A0A9P6TB73_9BASI</name>
<evidence type="ECO:0000313" key="8">
    <source>
        <dbReference type="Proteomes" id="UP000886653"/>
    </source>
</evidence>
<evidence type="ECO:0000256" key="1">
    <source>
        <dbReference type="ARBA" id="ARBA00005232"/>
    </source>
</evidence>
<feature type="domain" description="Choline/carnitine acyltransferase" evidence="6">
    <location>
        <begin position="46"/>
        <end position="637"/>
    </location>
</feature>
<dbReference type="InterPro" id="IPR039551">
    <property type="entry name" value="Cho/carn_acyl_trans"/>
</dbReference>
<dbReference type="OrthoDB" id="240216at2759"/>
<accession>A0A9P6TB73</accession>
<dbReference type="InterPro" id="IPR042231">
    <property type="entry name" value="Cho/carn_acyl_trans_2"/>
</dbReference>
<dbReference type="GO" id="GO:0016746">
    <property type="term" value="F:acyltransferase activity"/>
    <property type="evidence" value="ECO:0007669"/>
    <property type="project" value="UniProtKB-KW"/>
</dbReference>
<dbReference type="PROSITE" id="PS00440">
    <property type="entry name" value="ACYLTRANSF_C_2"/>
    <property type="match status" value="1"/>
</dbReference>
<dbReference type="SUPFAM" id="SSF52777">
    <property type="entry name" value="CoA-dependent acyltransferases"/>
    <property type="match status" value="2"/>
</dbReference>
<protein>
    <recommendedName>
        <fullName evidence="6">Choline/carnitine acyltransferase domain-containing protein</fullName>
    </recommendedName>
</protein>
<dbReference type="InterPro" id="IPR000542">
    <property type="entry name" value="Carn_acyl_trans"/>
</dbReference>
<dbReference type="AlphaFoldDB" id="A0A9P6TB73"/>
<dbReference type="EMBL" id="MU167297">
    <property type="protein sequence ID" value="KAG0144338.1"/>
    <property type="molecule type" value="Genomic_DNA"/>
</dbReference>
<keyword evidence="3 5" id="KW-0012">Acyltransferase</keyword>
<dbReference type="PANTHER" id="PTHR22589:SF107">
    <property type="entry name" value="CHOLINE_CARNITINE ACYLTRANSFERASE DOMAIN-CONTAINING PROTEIN"/>
    <property type="match status" value="1"/>
</dbReference>
<dbReference type="Pfam" id="PF00755">
    <property type="entry name" value="Carn_acyltransf"/>
    <property type="match status" value="1"/>
</dbReference>
<keyword evidence="8" id="KW-1185">Reference proteome</keyword>
<dbReference type="PROSITE" id="PS00439">
    <property type="entry name" value="ACYLTRANSF_C_1"/>
    <property type="match status" value="1"/>
</dbReference>
<comment type="caution">
    <text evidence="7">The sequence shown here is derived from an EMBL/GenBank/DDBJ whole genome shotgun (WGS) entry which is preliminary data.</text>
</comment>
<evidence type="ECO:0000256" key="5">
    <source>
        <dbReference type="RuleBase" id="RU003801"/>
    </source>
</evidence>
<dbReference type="InterPro" id="IPR023213">
    <property type="entry name" value="CAT-like_dom_sf"/>
</dbReference>
<feature type="active site" description="Proton acceptor" evidence="4">
    <location>
        <position position="368"/>
    </location>
</feature>
<gene>
    <name evidence="7" type="ORF">CROQUDRAFT_660122</name>
</gene>
<proteinExistence type="inferred from homology"/>
<evidence type="ECO:0000259" key="6">
    <source>
        <dbReference type="Pfam" id="PF00755"/>
    </source>
</evidence>
<keyword evidence="2 5" id="KW-0808">Transferase</keyword>
<evidence type="ECO:0000256" key="4">
    <source>
        <dbReference type="PIRSR" id="PIRSR600542-1"/>
    </source>
</evidence>
<dbReference type="Gene3D" id="3.30.559.70">
    <property type="entry name" value="Choline/Carnitine o-acyltransferase, domain 2"/>
    <property type="match status" value="1"/>
</dbReference>
<evidence type="ECO:0000256" key="2">
    <source>
        <dbReference type="ARBA" id="ARBA00022679"/>
    </source>
</evidence>
<dbReference type="Gene3D" id="3.30.559.10">
    <property type="entry name" value="Chloramphenicol acetyltransferase-like domain"/>
    <property type="match status" value="1"/>
</dbReference>
<organism evidence="7 8">
    <name type="scientific">Cronartium quercuum f. sp. fusiforme G11</name>
    <dbReference type="NCBI Taxonomy" id="708437"/>
    <lineage>
        <taxon>Eukaryota</taxon>
        <taxon>Fungi</taxon>
        <taxon>Dikarya</taxon>
        <taxon>Basidiomycota</taxon>
        <taxon>Pucciniomycotina</taxon>
        <taxon>Pucciniomycetes</taxon>
        <taxon>Pucciniales</taxon>
        <taxon>Coleosporiaceae</taxon>
        <taxon>Cronartium</taxon>
    </lineage>
</organism>
<sequence>MLRSNWLKIKNTQRTITSTTTKNNHNHNKNNLDPIRKLGIGMIPRLPVPPLEQTIKLYLESIIPFLIQSTQNQKEFEIEYSKRKKWAQDFLNQNGIVKKLQERLIDLDRSSKNNWLNDNYWIKCAYLSNRLSLPINSNWWILLNDDLDIPNQVIQSIPENGKFTDWQLRRAALLVHRFMIFKQKLDRQEIIPESSRAARWQRHWLLNSLYGITRIPSKPIDKINIPNPSSRHIVVFARDHIYTVDVLDHQMIPLPAKIIEGRLWQIVNDLNLQPQAPSIGSLTGLNRDIWTDARESLLSLSGDLNRSSLVKIEDALFALSLDDSTKSGGIRSHIKVASTNLNGQNRWFDKSFSIIIENNSRASILGEHSPCDALIPAIVTDFVLSEGVGKGLCDPKIKHLKDEGGWIKLKFMIDPKIEELISKAKLSIEELSKDSDADVLHFNHYGVDWIRQSAQFSPDAFIQMAIQLAWYRQTSTVVSTYETGLTRLFKHGRTDTIRTLSKESYEWVKAMSNPKLDSIEIHNLLSKAITRHNFYTKEVSLGRGIDRHFLGLKLQHRDLEDEPLPKIFQDSIFNQSSEWELSTSGLSAGDRFFGTGFGCYGKGYGINYLASGKMIKFGIESKFSDSKTCTKEFIEILINSLIDMRKICEIKFNKENDIKLSQRDQNLQAKL</sequence>
<dbReference type="Proteomes" id="UP000886653">
    <property type="component" value="Unassembled WGS sequence"/>
</dbReference>
<dbReference type="PANTHER" id="PTHR22589">
    <property type="entry name" value="CARNITINE O-ACYLTRANSFERASE"/>
    <property type="match status" value="1"/>
</dbReference>
<reference evidence="7" key="1">
    <citation type="submission" date="2013-11" db="EMBL/GenBank/DDBJ databases">
        <title>Genome sequence of the fusiform rust pathogen reveals effectors for host alternation and coevolution with pine.</title>
        <authorList>
            <consortium name="DOE Joint Genome Institute"/>
            <person name="Smith K."/>
            <person name="Pendleton A."/>
            <person name="Kubisiak T."/>
            <person name="Anderson C."/>
            <person name="Salamov A."/>
            <person name="Aerts A."/>
            <person name="Riley R."/>
            <person name="Clum A."/>
            <person name="Lindquist E."/>
            <person name="Ence D."/>
            <person name="Campbell M."/>
            <person name="Kronenberg Z."/>
            <person name="Feau N."/>
            <person name="Dhillon B."/>
            <person name="Hamelin R."/>
            <person name="Burleigh J."/>
            <person name="Smith J."/>
            <person name="Yandell M."/>
            <person name="Nelson C."/>
            <person name="Grigoriev I."/>
            <person name="Davis J."/>
        </authorList>
    </citation>
    <scope>NUCLEOTIDE SEQUENCE</scope>
    <source>
        <strain evidence="7">G11</strain>
    </source>
</reference>
<evidence type="ECO:0000256" key="3">
    <source>
        <dbReference type="ARBA" id="ARBA00023315"/>
    </source>
</evidence>